<gene>
    <name evidence="2" type="ORF">ACFO6S_05295</name>
</gene>
<sequence>MSRIIIFGAGGRAGRRVVGEAVDRGHLVTAVVRDLDRARHSGLAGVTVLSGDVTSSDSVAELAAGHDAAISVAARLDVPSTEFFADAARALVDGLGRARTGRLVTLGIGSMLETAPGVRVLDDPAFPAPAREFSLGHVAELEVLRTAGAGLDWVMLAPPPTMLDETAERTGRYRIGGTAVLGNEDGAAAFSYADLAVALVDEAVRPGRRGELVAVG</sequence>
<accession>A0ABV9FQ16</accession>
<protein>
    <submittedName>
        <fullName evidence="2">NAD(P)-dependent oxidoreductase</fullName>
    </submittedName>
</protein>
<feature type="domain" description="NAD(P)-binding" evidence="1">
    <location>
        <begin position="8"/>
        <end position="201"/>
    </location>
</feature>
<comment type="caution">
    <text evidence="2">The sequence shown here is derived from an EMBL/GenBank/DDBJ whole genome shotgun (WGS) entry which is preliminary data.</text>
</comment>
<dbReference type="Pfam" id="PF13460">
    <property type="entry name" value="NAD_binding_10"/>
    <property type="match status" value="1"/>
</dbReference>
<dbReference type="Gene3D" id="3.40.50.720">
    <property type="entry name" value="NAD(P)-binding Rossmann-like Domain"/>
    <property type="match status" value="1"/>
</dbReference>
<dbReference type="RefSeq" id="WP_378414800.1">
    <property type="nucleotide sequence ID" value="NZ_JBHSFO010000002.1"/>
</dbReference>
<evidence type="ECO:0000313" key="2">
    <source>
        <dbReference type="EMBL" id="MFC4603100.1"/>
    </source>
</evidence>
<dbReference type="InterPro" id="IPR036291">
    <property type="entry name" value="NAD(P)-bd_dom_sf"/>
</dbReference>
<evidence type="ECO:0000313" key="3">
    <source>
        <dbReference type="Proteomes" id="UP001595914"/>
    </source>
</evidence>
<keyword evidence="3" id="KW-1185">Reference proteome</keyword>
<dbReference type="Proteomes" id="UP001595914">
    <property type="component" value="Unassembled WGS sequence"/>
</dbReference>
<dbReference type="InterPro" id="IPR016040">
    <property type="entry name" value="NAD(P)-bd_dom"/>
</dbReference>
<evidence type="ECO:0000259" key="1">
    <source>
        <dbReference type="Pfam" id="PF13460"/>
    </source>
</evidence>
<dbReference type="PANTHER" id="PTHR43355:SF2">
    <property type="entry name" value="FLAVIN REDUCTASE (NADPH)"/>
    <property type="match status" value="1"/>
</dbReference>
<reference evidence="3" key="1">
    <citation type="journal article" date="2019" name="Int. J. Syst. Evol. Microbiol.">
        <title>The Global Catalogue of Microorganisms (GCM) 10K type strain sequencing project: providing services to taxonomists for standard genome sequencing and annotation.</title>
        <authorList>
            <consortium name="The Broad Institute Genomics Platform"/>
            <consortium name="The Broad Institute Genome Sequencing Center for Infectious Disease"/>
            <person name="Wu L."/>
            <person name="Ma J."/>
        </authorList>
    </citation>
    <scope>NUCLEOTIDE SEQUENCE [LARGE SCALE GENOMIC DNA]</scope>
    <source>
        <strain evidence="3">CCUG 54520</strain>
    </source>
</reference>
<organism evidence="2 3">
    <name type="scientific">Rhodococcus kronopolitis</name>
    <dbReference type="NCBI Taxonomy" id="1460226"/>
    <lineage>
        <taxon>Bacteria</taxon>
        <taxon>Bacillati</taxon>
        <taxon>Actinomycetota</taxon>
        <taxon>Actinomycetes</taxon>
        <taxon>Mycobacteriales</taxon>
        <taxon>Nocardiaceae</taxon>
        <taxon>Rhodococcus</taxon>
    </lineage>
</organism>
<dbReference type="PANTHER" id="PTHR43355">
    <property type="entry name" value="FLAVIN REDUCTASE (NADPH)"/>
    <property type="match status" value="1"/>
</dbReference>
<name>A0ABV9FQ16_9NOCA</name>
<proteinExistence type="predicted"/>
<dbReference type="EMBL" id="JBHSFO010000002">
    <property type="protein sequence ID" value="MFC4603100.1"/>
    <property type="molecule type" value="Genomic_DNA"/>
</dbReference>
<dbReference type="InterPro" id="IPR051606">
    <property type="entry name" value="Polyketide_Oxido-like"/>
</dbReference>
<dbReference type="SUPFAM" id="SSF51735">
    <property type="entry name" value="NAD(P)-binding Rossmann-fold domains"/>
    <property type="match status" value="1"/>
</dbReference>